<gene>
    <name evidence="1" type="ORF">PS833_02930</name>
</gene>
<proteinExistence type="predicted"/>
<evidence type="ECO:0000313" key="1">
    <source>
        <dbReference type="EMBL" id="VVO04468.1"/>
    </source>
</evidence>
<dbReference type="EMBL" id="CABVHU010000006">
    <property type="protein sequence ID" value="VVO04468.1"/>
    <property type="molecule type" value="Genomic_DNA"/>
</dbReference>
<reference evidence="1 2" key="1">
    <citation type="submission" date="2019-09" db="EMBL/GenBank/DDBJ databases">
        <authorList>
            <person name="Chandra G."/>
            <person name="Truman W A."/>
        </authorList>
    </citation>
    <scope>NUCLEOTIDE SEQUENCE [LARGE SCALE GENOMIC DNA]</scope>
    <source>
        <strain evidence="1">PS833</strain>
    </source>
</reference>
<organism evidence="1 2">
    <name type="scientific">Pseudomonas fluorescens</name>
    <dbReference type="NCBI Taxonomy" id="294"/>
    <lineage>
        <taxon>Bacteria</taxon>
        <taxon>Pseudomonadati</taxon>
        <taxon>Pseudomonadota</taxon>
        <taxon>Gammaproteobacteria</taxon>
        <taxon>Pseudomonadales</taxon>
        <taxon>Pseudomonadaceae</taxon>
        <taxon>Pseudomonas</taxon>
    </lineage>
</organism>
<protein>
    <submittedName>
        <fullName evidence="1">Uncharacterized protein</fullName>
    </submittedName>
</protein>
<sequence>MLLGEYDCSLRNIVAIIDPQSAAAVPQLLLKPQVSEQIRLQHLLVCFKRCFATVTVVLLGVLVAWTATLDTRYAQRLSNPLVWMPAMTLLVALLIELIVTDIRQNFDLHPSVQTLTRSDGMFCRRCSMHGMKARTT</sequence>
<name>A0A5E7CR55_PSEFL</name>
<dbReference type="AlphaFoldDB" id="A0A5E7CR55"/>
<dbReference type="Proteomes" id="UP000409037">
    <property type="component" value="Unassembled WGS sequence"/>
</dbReference>
<accession>A0A5E7CR55</accession>
<evidence type="ECO:0000313" key="2">
    <source>
        <dbReference type="Proteomes" id="UP000409037"/>
    </source>
</evidence>